<dbReference type="InterPro" id="IPR040976">
    <property type="entry name" value="Pkinase_fungal"/>
</dbReference>
<reference evidence="3" key="1">
    <citation type="submission" date="2022-07" db="EMBL/GenBank/DDBJ databases">
        <title>Phylogenomic reconstructions and comparative analyses of Kickxellomycotina fungi.</title>
        <authorList>
            <person name="Reynolds N.K."/>
            <person name="Stajich J.E."/>
            <person name="Barry K."/>
            <person name="Grigoriev I.V."/>
            <person name="Crous P."/>
            <person name="Smith M.E."/>
        </authorList>
    </citation>
    <scope>NUCLEOTIDE SEQUENCE</scope>
    <source>
        <strain evidence="3">CBS 109367</strain>
    </source>
</reference>
<dbReference type="OrthoDB" id="5573764at2759"/>
<evidence type="ECO:0000256" key="1">
    <source>
        <dbReference type="SAM" id="SignalP"/>
    </source>
</evidence>
<feature type="chain" id="PRO_5040828952" description="Fungal-type protein kinase domain-containing protein" evidence="1">
    <location>
        <begin position="22"/>
        <end position="551"/>
    </location>
</feature>
<organism evidence="3 4">
    <name type="scientific">Coemansia spiralis</name>
    <dbReference type="NCBI Taxonomy" id="417178"/>
    <lineage>
        <taxon>Eukaryota</taxon>
        <taxon>Fungi</taxon>
        <taxon>Fungi incertae sedis</taxon>
        <taxon>Zoopagomycota</taxon>
        <taxon>Kickxellomycotina</taxon>
        <taxon>Kickxellomycetes</taxon>
        <taxon>Kickxellales</taxon>
        <taxon>Kickxellaceae</taxon>
        <taxon>Coemansia</taxon>
    </lineage>
</organism>
<dbReference type="AlphaFoldDB" id="A0A9W8GKS3"/>
<protein>
    <recommendedName>
        <fullName evidence="2">Fungal-type protein kinase domain-containing protein</fullName>
    </recommendedName>
</protein>
<evidence type="ECO:0000313" key="3">
    <source>
        <dbReference type="EMBL" id="KAJ2690804.1"/>
    </source>
</evidence>
<feature type="signal peptide" evidence="1">
    <location>
        <begin position="1"/>
        <end position="21"/>
    </location>
</feature>
<proteinExistence type="predicted"/>
<accession>A0A9W8GKS3</accession>
<feature type="domain" description="Fungal-type protein kinase" evidence="2">
    <location>
        <begin position="280"/>
        <end position="408"/>
    </location>
</feature>
<dbReference type="Pfam" id="PF17667">
    <property type="entry name" value="Pkinase_fungal"/>
    <property type="match status" value="1"/>
</dbReference>
<keyword evidence="1" id="KW-0732">Signal</keyword>
<keyword evidence="4" id="KW-1185">Reference proteome</keyword>
<dbReference type="EMBL" id="JANBTX010000007">
    <property type="protein sequence ID" value="KAJ2690804.1"/>
    <property type="molecule type" value="Genomic_DNA"/>
</dbReference>
<comment type="caution">
    <text evidence="3">The sequence shown here is derived from an EMBL/GenBank/DDBJ whole genome shotgun (WGS) entry which is preliminary data.</text>
</comment>
<sequence>MRHENISFLTANTLVILLSKAANDQTGMAPPISKEDVANFVRSLLQLTPAATSVSLRLFALSDTEPNYEQLYDALVSELHRGKITCLDVRNKLDDPATGSVSDFPLSLSLRGVSGLTSISHGPDIPCAPFSRLAYLNASTLKTLDIKIAEEKNWTDLINGGSEVSAVYSSLESLSLDIVNVPYTTTWATIEGAEPFPKLSTLDLSGGYLFDDDLFFRGNGGTLQNLRIPFSAIARNIPGRFSVLKRSGVTRMNQIHIGEVSIADRAFVDGSAELPIKHQIQRMVEDRMGARQHRRTVTKLEGNLISEADDENQVVIAIADAMAALHAAHAKCKILHGNISDRAILLQKAADGIKGVLADFDYVSIDGDSVAEAPELKLFQSINSLRNPGAARTLLDDAESFLYLVCWLGTFGINHEQRAQHVADPRLLILHWSEGAAAKIAAHKRLHMANTDTFGEAILFGMRNVNGPLYCLALDIYRALFAHPGCVGTIPVSNLRFWNAGVPNAVRVLDTENNPLVLRNRFVNDIKGNLLEILDRYRKTALAALHTDRAP</sequence>
<name>A0A9W8GKS3_9FUNG</name>
<gene>
    <name evidence="3" type="ORF">IWW39_000464</name>
</gene>
<evidence type="ECO:0000259" key="2">
    <source>
        <dbReference type="Pfam" id="PF17667"/>
    </source>
</evidence>
<evidence type="ECO:0000313" key="4">
    <source>
        <dbReference type="Proteomes" id="UP001151516"/>
    </source>
</evidence>
<dbReference type="Proteomes" id="UP001151516">
    <property type="component" value="Unassembled WGS sequence"/>
</dbReference>